<dbReference type="EMBL" id="JAAOIW010000005">
    <property type="protein sequence ID" value="NHN31162.1"/>
    <property type="molecule type" value="Genomic_DNA"/>
</dbReference>
<proteinExistence type="predicted"/>
<organism evidence="1 2">
    <name type="scientific">Paenibacillus agricola</name>
    <dbReference type="NCBI Taxonomy" id="2716264"/>
    <lineage>
        <taxon>Bacteria</taxon>
        <taxon>Bacillati</taxon>
        <taxon>Bacillota</taxon>
        <taxon>Bacilli</taxon>
        <taxon>Bacillales</taxon>
        <taxon>Paenibacillaceae</taxon>
        <taxon>Paenibacillus</taxon>
    </lineage>
</organism>
<keyword evidence="2" id="KW-1185">Reference proteome</keyword>
<evidence type="ECO:0000313" key="1">
    <source>
        <dbReference type="EMBL" id="NHN31162.1"/>
    </source>
</evidence>
<comment type="caution">
    <text evidence="1">The sequence shown here is derived from an EMBL/GenBank/DDBJ whole genome shotgun (WGS) entry which is preliminary data.</text>
</comment>
<dbReference type="RefSeq" id="WP_166150942.1">
    <property type="nucleotide sequence ID" value="NZ_JAAOIW010000005.1"/>
</dbReference>
<gene>
    <name evidence="1" type="ORF">G9U52_15085</name>
</gene>
<protein>
    <submittedName>
        <fullName evidence="1">Uncharacterized protein</fullName>
    </submittedName>
</protein>
<name>A0ABX0J451_9BACL</name>
<reference evidence="1" key="1">
    <citation type="submission" date="2020-03" db="EMBL/GenBank/DDBJ databases">
        <title>Draft sequencing of Paenibacilllus sp. S3N08.</title>
        <authorList>
            <person name="Kim D.-U."/>
        </authorList>
    </citation>
    <scope>NUCLEOTIDE SEQUENCE</scope>
    <source>
        <strain evidence="1">S3N08</strain>
    </source>
</reference>
<accession>A0ABX0J451</accession>
<evidence type="ECO:0000313" key="2">
    <source>
        <dbReference type="Proteomes" id="UP001165962"/>
    </source>
</evidence>
<dbReference type="Proteomes" id="UP001165962">
    <property type="component" value="Unassembled WGS sequence"/>
</dbReference>
<sequence length="81" mass="8868">MNEQLARNMISLGALIGLAIAEGIKTDVIFTTEELNTLNTIIDDIPIPDSDEDDGRENTVLLKRMIREAAEPFGIQAEVIA</sequence>